<evidence type="ECO:0000313" key="1">
    <source>
        <dbReference type="EMBL" id="MDX8044864.1"/>
    </source>
</evidence>
<sequence length="154" mass="18101">MKKNGESIKQIGQALFIVNRHAKTALEPSQLYHLKNETMRKLIKEKQAKKIGLHYSNNPKKSRQHSVLLVQVGDYYFHSPPNKEDIKSLPHLGKLDESYRNPKPTLSLKKAKDILFHYLHWTQPKPKQKHRPTYQSAVQTPSTLSPFYHKRKRR</sequence>
<dbReference type="EMBL" id="JAWZSR010000001">
    <property type="protein sequence ID" value="MDX8044864.1"/>
    <property type="molecule type" value="Genomic_DNA"/>
</dbReference>
<protein>
    <submittedName>
        <fullName evidence="1">YkyB family protein</fullName>
    </submittedName>
</protein>
<accession>A0ACC6M1Q1</accession>
<keyword evidence="2" id="KW-1185">Reference proteome</keyword>
<name>A0ACC6M1Q1_9BACI</name>
<comment type="caution">
    <text evidence="1">The sequence shown here is derived from an EMBL/GenBank/DDBJ whole genome shotgun (WGS) entry which is preliminary data.</text>
</comment>
<evidence type="ECO:0000313" key="2">
    <source>
        <dbReference type="Proteomes" id="UP001277972"/>
    </source>
</evidence>
<proteinExistence type="predicted"/>
<reference evidence="1" key="1">
    <citation type="submission" date="2023-11" db="EMBL/GenBank/DDBJ databases">
        <title>Gracilibacillus pellucida a moderately halophilic bacterium isolated from saline soil in Xinjiang province.</title>
        <authorList>
            <person name="Zhang Z."/>
            <person name="Tan F."/>
            <person name="Wang Y."/>
            <person name="Xia M."/>
        </authorList>
    </citation>
    <scope>NUCLEOTIDE SEQUENCE</scope>
    <source>
        <strain evidence="1">S3-1-1</strain>
    </source>
</reference>
<organism evidence="1 2">
    <name type="scientific">Gracilibacillus pellucidus</name>
    <dbReference type="NCBI Taxonomy" id="3095368"/>
    <lineage>
        <taxon>Bacteria</taxon>
        <taxon>Bacillati</taxon>
        <taxon>Bacillota</taxon>
        <taxon>Bacilli</taxon>
        <taxon>Bacillales</taxon>
        <taxon>Bacillaceae</taxon>
        <taxon>Gracilibacillus</taxon>
    </lineage>
</organism>
<dbReference type="Proteomes" id="UP001277972">
    <property type="component" value="Unassembled WGS sequence"/>
</dbReference>
<gene>
    <name evidence="1" type="ORF">SH601_02595</name>
</gene>